<evidence type="ECO:0000256" key="3">
    <source>
        <dbReference type="ARBA" id="ARBA00022989"/>
    </source>
</evidence>
<proteinExistence type="predicted"/>
<evidence type="ECO:0000313" key="7">
    <source>
        <dbReference type="EMBL" id="SEG35768.1"/>
    </source>
</evidence>
<keyword evidence="2" id="KW-0812">Transmembrane</keyword>
<dbReference type="Proteomes" id="UP000236732">
    <property type="component" value="Unassembled WGS sequence"/>
</dbReference>
<evidence type="ECO:0000256" key="2">
    <source>
        <dbReference type="ARBA" id="ARBA00022692"/>
    </source>
</evidence>
<dbReference type="PANTHER" id="PTHR30168">
    <property type="entry name" value="PUTATIVE MEMBRANE PROTEIN YPFJ"/>
    <property type="match status" value="1"/>
</dbReference>
<keyword evidence="4" id="KW-0472">Membrane</keyword>
<name>A0A1H5ZH28_9ACTN</name>
<evidence type="ECO:0000313" key="8">
    <source>
        <dbReference type="Proteomes" id="UP000236732"/>
    </source>
</evidence>
<feature type="region of interest" description="Disordered" evidence="5">
    <location>
        <begin position="234"/>
        <end position="255"/>
    </location>
</feature>
<sequence>MRIPRLALMAGALASVLFAGTAHAATVSAPAYKPVLAKNPIYKTGKLGYDTCDEPKVERGTLEEIKNHFEVVLDCLNEAWEPVVKKAGFTFSKPSVQVITKPGAQTGCGPHPGPQGFSYAQAMYCPTNKKITFLATANLVEEKNDLALMANLAHEYSHHIQQLTGMIDALTPYSRKNQAKFLDERRRLELQAECLAGVFIGSVWHSLHRQETDFTYLVKNSGTGHGLSVIGVGGKTSGEQTHGSSTNPGRWLKRGYDTESAGGCNTWKAPKSQVS</sequence>
<feature type="signal peptide" evidence="6">
    <location>
        <begin position="1"/>
        <end position="24"/>
    </location>
</feature>
<organism evidence="7 8">
    <name type="scientific">Nonomuraea solani</name>
    <dbReference type="NCBI Taxonomy" id="1144553"/>
    <lineage>
        <taxon>Bacteria</taxon>
        <taxon>Bacillati</taxon>
        <taxon>Actinomycetota</taxon>
        <taxon>Actinomycetes</taxon>
        <taxon>Streptosporangiales</taxon>
        <taxon>Streptosporangiaceae</taxon>
        <taxon>Nonomuraea</taxon>
    </lineage>
</organism>
<dbReference type="AlphaFoldDB" id="A0A1H5ZH28"/>
<dbReference type="OrthoDB" id="9774900at2"/>
<gene>
    <name evidence="7" type="ORF">SAMN05444920_102698</name>
</gene>
<dbReference type="RefSeq" id="WP_103955344.1">
    <property type="nucleotide sequence ID" value="NZ_FNVT01000002.1"/>
</dbReference>
<evidence type="ECO:0000256" key="1">
    <source>
        <dbReference type="ARBA" id="ARBA00004167"/>
    </source>
</evidence>
<evidence type="ECO:0000256" key="5">
    <source>
        <dbReference type="SAM" id="MobiDB-lite"/>
    </source>
</evidence>
<reference evidence="7 8" key="1">
    <citation type="submission" date="2016-10" db="EMBL/GenBank/DDBJ databases">
        <authorList>
            <person name="de Groot N.N."/>
        </authorList>
    </citation>
    <scope>NUCLEOTIDE SEQUENCE [LARGE SCALE GENOMIC DNA]</scope>
    <source>
        <strain evidence="7 8">CGMCC 4.7037</strain>
    </source>
</reference>
<comment type="subcellular location">
    <subcellularLocation>
        <location evidence="1">Membrane</location>
        <topology evidence="1">Single-pass membrane protein</topology>
    </subcellularLocation>
</comment>
<keyword evidence="8" id="KW-1185">Reference proteome</keyword>
<dbReference type="GO" id="GO:0016020">
    <property type="term" value="C:membrane"/>
    <property type="evidence" value="ECO:0007669"/>
    <property type="project" value="UniProtKB-SubCell"/>
</dbReference>
<dbReference type="Pfam" id="PF04228">
    <property type="entry name" value="Zn_peptidase"/>
    <property type="match status" value="1"/>
</dbReference>
<dbReference type="InterPro" id="IPR007343">
    <property type="entry name" value="Uncharacterised_pept_Zn_put"/>
</dbReference>
<evidence type="ECO:0000256" key="4">
    <source>
        <dbReference type="ARBA" id="ARBA00023136"/>
    </source>
</evidence>
<dbReference type="EMBL" id="FNVT01000002">
    <property type="protein sequence ID" value="SEG35768.1"/>
    <property type="molecule type" value="Genomic_DNA"/>
</dbReference>
<evidence type="ECO:0008006" key="9">
    <source>
        <dbReference type="Google" id="ProtNLM"/>
    </source>
</evidence>
<dbReference type="PANTHER" id="PTHR30168:SF0">
    <property type="entry name" value="INNER MEMBRANE PROTEIN"/>
    <property type="match status" value="1"/>
</dbReference>
<keyword evidence="3" id="KW-1133">Transmembrane helix</keyword>
<keyword evidence="6" id="KW-0732">Signal</keyword>
<protein>
    <recommendedName>
        <fullName evidence="9">Neutral zinc metallopeptidase</fullName>
    </recommendedName>
</protein>
<feature type="chain" id="PRO_5009291531" description="Neutral zinc metallopeptidase" evidence="6">
    <location>
        <begin position="25"/>
        <end position="275"/>
    </location>
</feature>
<accession>A0A1H5ZH28</accession>
<feature type="compositionally biased region" description="Polar residues" evidence="5">
    <location>
        <begin position="237"/>
        <end position="248"/>
    </location>
</feature>
<evidence type="ECO:0000256" key="6">
    <source>
        <dbReference type="SAM" id="SignalP"/>
    </source>
</evidence>